<dbReference type="CDD" id="cd13128">
    <property type="entry name" value="MATE_Wzx_like"/>
    <property type="match status" value="1"/>
</dbReference>
<dbReference type="OrthoDB" id="824226at2"/>
<evidence type="ECO:0000313" key="7">
    <source>
        <dbReference type="EMBL" id="EAZ82528.1"/>
    </source>
</evidence>
<dbReference type="HOGENOM" id="CLU_022017_5_3_10"/>
<keyword evidence="4 6" id="KW-1133">Transmembrane helix</keyword>
<dbReference type="RefSeq" id="WP_008200206.1">
    <property type="nucleotide sequence ID" value="NZ_CM001023.1"/>
</dbReference>
<dbReference type="PANTHER" id="PTHR30250">
    <property type="entry name" value="PST FAMILY PREDICTED COLANIC ACID TRANSPORTER"/>
    <property type="match status" value="1"/>
</dbReference>
<reference evidence="7 8" key="1">
    <citation type="journal article" date="2011" name="J. Bacteriol.">
        <title>Complete genome sequence of Algoriphagus sp. PR1, bacterial prey of a colony-forming choanoflagellate.</title>
        <authorList>
            <person name="Alegado R.A."/>
            <person name="Ferriera S."/>
            <person name="Nusbaum C."/>
            <person name="Young S.K."/>
            <person name="Zeng Q."/>
            <person name="Imamovic A."/>
            <person name="Fairclough S.R."/>
            <person name="King N."/>
        </authorList>
    </citation>
    <scope>NUCLEOTIDE SEQUENCE [LARGE SCALE GENOMIC DNA]</scope>
    <source>
        <strain evidence="7 8">PR1</strain>
    </source>
</reference>
<organism evidence="7 8">
    <name type="scientific">Algoriphagus machipongonensis</name>
    <dbReference type="NCBI Taxonomy" id="388413"/>
    <lineage>
        <taxon>Bacteria</taxon>
        <taxon>Pseudomonadati</taxon>
        <taxon>Bacteroidota</taxon>
        <taxon>Cytophagia</taxon>
        <taxon>Cytophagales</taxon>
        <taxon>Cyclobacteriaceae</taxon>
        <taxon>Algoriphagus</taxon>
    </lineage>
</organism>
<gene>
    <name evidence="7" type="ORF">ALPR1_09945</name>
</gene>
<feature type="transmembrane region" description="Helical" evidence="6">
    <location>
        <begin position="198"/>
        <end position="219"/>
    </location>
</feature>
<feature type="transmembrane region" description="Helical" evidence="6">
    <location>
        <begin position="348"/>
        <end position="369"/>
    </location>
</feature>
<feature type="transmembrane region" description="Helical" evidence="6">
    <location>
        <begin position="269"/>
        <end position="286"/>
    </location>
</feature>
<feature type="transmembrane region" description="Helical" evidence="6">
    <location>
        <begin position="381"/>
        <end position="400"/>
    </location>
</feature>
<feature type="transmembrane region" description="Helical" evidence="6">
    <location>
        <begin position="63"/>
        <end position="81"/>
    </location>
</feature>
<keyword evidence="3 6" id="KW-0812">Transmembrane</keyword>
<evidence type="ECO:0000256" key="3">
    <source>
        <dbReference type="ARBA" id="ARBA00022692"/>
    </source>
</evidence>
<dbReference type="EMBL" id="CM001023">
    <property type="protein sequence ID" value="EAZ82528.1"/>
    <property type="molecule type" value="Genomic_DNA"/>
</dbReference>
<feature type="transmembrane region" description="Helical" evidence="6">
    <location>
        <begin position="240"/>
        <end position="263"/>
    </location>
</feature>
<evidence type="ECO:0000256" key="5">
    <source>
        <dbReference type="ARBA" id="ARBA00023136"/>
    </source>
</evidence>
<evidence type="ECO:0000313" key="8">
    <source>
        <dbReference type="Proteomes" id="UP000003919"/>
    </source>
</evidence>
<protein>
    <submittedName>
        <fullName evidence="7">Polysaccharide biosynthesis protein</fullName>
    </submittedName>
</protein>
<feature type="transmembrane region" description="Helical" evidence="6">
    <location>
        <begin position="319"/>
        <end position="342"/>
    </location>
</feature>
<dbReference type="EMBL" id="AAXU02000001">
    <property type="protein sequence ID" value="EAZ82528.1"/>
    <property type="molecule type" value="Genomic_DNA"/>
</dbReference>
<feature type="transmembrane region" description="Helical" evidence="6">
    <location>
        <begin position="406"/>
        <end position="427"/>
    </location>
</feature>
<feature type="transmembrane region" description="Helical" evidence="6">
    <location>
        <begin position="29"/>
        <end position="51"/>
    </location>
</feature>
<dbReference type="InterPro" id="IPR002797">
    <property type="entry name" value="Polysacc_synth"/>
</dbReference>
<dbReference type="STRING" id="388413.ALPR1_09945"/>
<keyword evidence="8" id="KW-1185">Reference proteome</keyword>
<comment type="subcellular location">
    <subcellularLocation>
        <location evidence="1">Cell membrane</location>
        <topology evidence="1">Multi-pass membrane protein</topology>
    </subcellularLocation>
</comment>
<evidence type="ECO:0000256" key="6">
    <source>
        <dbReference type="SAM" id="Phobius"/>
    </source>
</evidence>
<feature type="transmembrane region" description="Helical" evidence="6">
    <location>
        <begin position="174"/>
        <end position="192"/>
    </location>
</feature>
<keyword evidence="5 6" id="KW-0472">Membrane</keyword>
<dbReference type="PANTHER" id="PTHR30250:SF11">
    <property type="entry name" value="O-ANTIGEN TRANSPORTER-RELATED"/>
    <property type="match status" value="1"/>
</dbReference>
<dbReference type="GO" id="GO:0005886">
    <property type="term" value="C:plasma membrane"/>
    <property type="evidence" value="ECO:0007669"/>
    <property type="project" value="UniProtKB-SubCell"/>
</dbReference>
<comment type="caution">
    <text evidence="7">The sequence shown here is derived from an EMBL/GenBank/DDBJ whole genome shotgun (WGS) entry which is preliminary data.</text>
</comment>
<dbReference type="Pfam" id="PF01943">
    <property type="entry name" value="Polysacc_synt"/>
    <property type="match status" value="1"/>
</dbReference>
<evidence type="ECO:0000256" key="1">
    <source>
        <dbReference type="ARBA" id="ARBA00004651"/>
    </source>
</evidence>
<evidence type="ECO:0000256" key="4">
    <source>
        <dbReference type="ARBA" id="ARBA00022989"/>
    </source>
</evidence>
<feature type="transmembrane region" description="Helical" evidence="6">
    <location>
        <begin position="137"/>
        <end position="162"/>
    </location>
</feature>
<sequence length="437" mass="48373">MKYLSKITLNINKLDIHTLEVMTKSITSLFVKVGGVLIGMLVSIALGRILGPDGYGIINLAERVINILIIVCLLGVRQLIVKNIAIAKEHEDFQSIGNIMHSAYILNGVVTLLLSSIFIIISPWLSNDVFHEPRLTIPLMIFLVGLTPQVMSRLLSSGLIGYRKIWQSNLVEQTLSIAITGLFLFLLYFIGLEITVNIVAVIYVIGRIGVTITVSMYWSSLFTFKSKWERKSITLFRDSLPLFLSSVSTIIISNSDVIILGIFASTSDIGLYGIAIKIALLTSFFLQITNSSVGPKIAALYFNGSIMETEQMVKKVTRVLLICGLVSIVIFIFFGNLILSLWGDEFQAAYIILLILSFGQLFNIGTGAAGQILTMTGHEKFNRNITVFYMILNILLNYIFIKKFGILGAAFINSFTVISLNVTRVIYAKKLTGISTI</sequence>
<keyword evidence="2" id="KW-1003">Cell membrane</keyword>
<accession>A3HRR0</accession>
<dbReference type="eggNOG" id="COG2244">
    <property type="taxonomic scope" value="Bacteria"/>
</dbReference>
<feature type="transmembrane region" description="Helical" evidence="6">
    <location>
        <begin position="102"/>
        <end position="125"/>
    </location>
</feature>
<name>A3HRR0_9BACT</name>
<dbReference type="InterPro" id="IPR050833">
    <property type="entry name" value="Poly_Biosynth_Transport"/>
</dbReference>
<evidence type="ECO:0000256" key="2">
    <source>
        <dbReference type="ARBA" id="ARBA00022475"/>
    </source>
</evidence>
<dbReference type="AlphaFoldDB" id="A3HRR0"/>
<proteinExistence type="predicted"/>
<dbReference type="Proteomes" id="UP000003919">
    <property type="component" value="Chromosome"/>
</dbReference>